<dbReference type="InterPro" id="IPR019786">
    <property type="entry name" value="Zinc_finger_PHD-type_CS"/>
</dbReference>
<dbReference type="GO" id="GO:0008270">
    <property type="term" value="F:zinc ion binding"/>
    <property type="evidence" value="ECO:0007669"/>
    <property type="project" value="UniProtKB-KW"/>
</dbReference>
<dbReference type="Proteomes" id="UP000000709">
    <property type="component" value="Unassembled WGS sequence"/>
</dbReference>
<dbReference type="SUPFAM" id="SSF57903">
    <property type="entry name" value="FYVE/PHD zinc finger"/>
    <property type="match status" value="2"/>
</dbReference>
<dbReference type="Pfam" id="PF13831">
    <property type="entry name" value="PHD_2"/>
    <property type="match status" value="1"/>
</dbReference>
<dbReference type="RefSeq" id="XP_007373154.1">
    <property type="nucleotide sequence ID" value="XM_007373092.1"/>
</dbReference>
<dbReference type="eggNOG" id="KOG0955">
    <property type="taxonomic scope" value="Eukaryota"/>
</dbReference>
<evidence type="ECO:0000256" key="4">
    <source>
        <dbReference type="PROSITE-ProRule" id="PRU00146"/>
    </source>
</evidence>
<dbReference type="InterPro" id="IPR011011">
    <property type="entry name" value="Znf_FYVE_PHD"/>
</dbReference>
<dbReference type="HOGENOM" id="CLU_001514_2_0_1"/>
<evidence type="ECO:0000256" key="1">
    <source>
        <dbReference type="ARBA" id="ARBA00022723"/>
    </source>
</evidence>
<dbReference type="KEGG" id="spaa:SPAPADRAFT_147327"/>
<feature type="compositionally biased region" description="Basic and acidic residues" evidence="5">
    <location>
        <begin position="794"/>
        <end position="803"/>
    </location>
</feature>
<organism evidence="9">
    <name type="scientific">Spathaspora passalidarum (strain NRRL Y-27907 / 11-Y1)</name>
    <dbReference type="NCBI Taxonomy" id="619300"/>
    <lineage>
        <taxon>Eukaryota</taxon>
        <taxon>Fungi</taxon>
        <taxon>Dikarya</taxon>
        <taxon>Ascomycota</taxon>
        <taxon>Saccharomycotina</taxon>
        <taxon>Pichiomycetes</taxon>
        <taxon>Debaryomycetaceae</taxon>
        <taxon>Spathaspora</taxon>
    </lineage>
</organism>
<feature type="compositionally biased region" description="Low complexity" evidence="5">
    <location>
        <begin position="450"/>
        <end position="461"/>
    </location>
</feature>
<dbReference type="SMART" id="SM00109">
    <property type="entry name" value="C1"/>
    <property type="match status" value="2"/>
</dbReference>
<dbReference type="InterPro" id="IPR013083">
    <property type="entry name" value="Znf_RING/FYVE/PHD"/>
</dbReference>
<dbReference type="Pfam" id="PF00628">
    <property type="entry name" value="PHD"/>
    <property type="match status" value="1"/>
</dbReference>
<dbReference type="GO" id="GO:0048189">
    <property type="term" value="C:Lid2 complex"/>
    <property type="evidence" value="ECO:0007669"/>
    <property type="project" value="TreeGrafter"/>
</dbReference>
<dbReference type="STRING" id="619300.G3AEF4"/>
<dbReference type="SMART" id="SM00439">
    <property type="entry name" value="BAH"/>
    <property type="match status" value="1"/>
</dbReference>
<dbReference type="InterPro" id="IPR001025">
    <property type="entry name" value="BAH_dom"/>
</dbReference>
<feature type="compositionally biased region" description="Polar residues" evidence="5">
    <location>
        <begin position="255"/>
        <end position="264"/>
    </location>
</feature>
<evidence type="ECO:0000259" key="7">
    <source>
        <dbReference type="PROSITE" id="PS51038"/>
    </source>
</evidence>
<dbReference type="PANTHER" id="PTHR47672:SF1">
    <property type="entry name" value="E3 UBIQUITIN-PROTEIN LIGASE SNT2"/>
    <property type="match status" value="1"/>
</dbReference>
<feature type="compositionally biased region" description="Polar residues" evidence="5">
    <location>
        <begin position="55"/>
        <end position="69"/>
    </location>
</feature>
<evidence type="ECO:0000259" key="6">
    <source>
        <dbReference type="PROSITE" id="PS50016"/>
    </source>
</evidence>
<dbReference type="InParanoid" id="G3AEF4"/>
<dbReference type="InterPro" id="IPR029617">
    <property type="entry name" value="Snt2"/>
</dbReference>
<dbReference type="Gene3D" id="2.30.30.490">
    <property type="match status" value="1"/>
</dbReference>
<evidence type="ECO:0000256" key="3">
    <source>
        <dbReference type="ARBA" id="ARBA00022833"/>
    </source>
</evidence>
<dbReference type="InterPro" id="IPR019787">
    <property type="entry name" value="Znf_PHD-finger"/>
</dbReference>
<accession>G3AEF4</accession>
<dbReference type="PROSITE" id="PS50016">
    <property type="entry name" value="ZF_PHD_2"/>
    <property type="match status" value="2"/>
</dbReference>
<evidence type="ECO:0000313" key="8">
    <source>
        <dbReference type="EMBL" id="EGW35742.1"/>
    </source>
</evidence>
<gene>
    <name evidence="8" type="ORF">SPAPADRAFT_147327</name>
</gene>
<evidence type="ECO:0000313" key="9">
    <source>
        <dbReference type="Proteomes" id="UP000000709"/>
    </source>
</evidence>
<dbReference type="InterPro" id="IPR001965">
    <property type="entry name" value="Znf_PHD"/>
</dbReference>
<keyword evidence="3" id="KW-0862">Zinc</keyword>
<dbReference type="InterPro" id="IPR043151">
    <property type="entry name" value="BAH_sf"/>
</dbReference>
<keyword evidence="9" id="KW-1185">Reference proteome</keyword>
<keyword evidence="1" id="KW-0479">Metal-binding</keyword>
<dbReference type="SMART" id="SM00249">
    <property type="entry name" value="PHD"/>
    <property type="match status" value="3"/>
</dbReference>
<name>G3AEF4_SPAPN</name>
<keyword evidence="2 4" id="KW-0863">Zinc-finger</keyword>
<feature type="domain" description="PHD-type" evidence="6">
    <location>
        <begin position="937"/>
        <end position="994"/>
    </location>
</feature>
<dbReference type="EMBL" id="GL996499">
    <property type="protein sequence ID" value="EGW35742.1"/>
    <property type="molecule type" value="Genomic_DNA"/>
</dbReference>
<dbReference type="CDD" id="cd15497">
    <property type="entry name" value="PHD1_Snt2p_like"/>
    <property type="match status" value="1"/>
</dbReference>
<dbReference type="PANTHER" id="PTHR47672">
    <property type="entry name" value="E3 UBIQUITIN-PROTEIN LIGASE SNT2"/>
    <property type="match status" value="1"/>
</dbReference>
<feature type="region of interest" description="Disordered" evidence="5">
    <location>
        <begin position="792"/>
        <end position="815"/>
    </location>
</feature>
<feature type="region of interest" description="Disordered" evidence="5">
    <location>
        <begin position="26"/>
        <end position="87"/>
    </location>
</feature>
<dbReference type="Gene3D" id="3.30.40.10">
    <property type="entry name" value="Zinc/RING finger domain, C3HC4 (zinc finger)"/>
    <property type="match status" value="3"/>
</dbReference>
<dbReference type="GO" id="GO:0003682">
    <property type="term" value="F:chromatin binding"/>
    <property type="evidence" value="ECO:0007669"/>
    <property type="project" value="InterPro"/>
</dbReference>
<feature type="region of interest" description="Disordered" evidence="5">
    <location>
        <begin position="245"/>
        <end position="264"/>
    </location>
</feature>
<dbReference type="Pfam" id="PF01426">
    <property type="entry name" value="BAH"/>
    <property type="match status" value="1"/>
</dbReference>
<dbReference type="GO" id="GO:0036205">
    <property type="term" value="P:histone catabolic process"/>
    <property type="evidence" value="ECO:0007669"/>
    <property type="project" value="TreeGrafter"/>
</dbReference>
<dbReference type="OMA" id="WVMDEPP"/>
<dbReference type="PROSITE" id="PS01359">
    <property type="entry name" value="ZF_PHD_1"/>
    <property type="match status" value="1"/>
</dbReference>
<feature type="compositionally biased region" description="Low complexity" evidence="5">
    <location>
        <begin position="28"/>
        <end position="44"/>
    </location>
</feature>
<dbReference type="OrthoDB" id="336088at2759"/>
<dbReference type="Pfam" id="PF13832">
    <property type="entry name" value="zf-HC5HC2H_2"/>
    <property type="match status" value="1"/>
</dbReference>
<feature type="domain" description="PHD-type" evidence="6">
    <location>
        <begin position="341"/>
        <end position="394"/>
    </location>
</feature>
<reference evidence="8 9" key="1">
    <citation type="journal article" date="2011" name="Proc. Natl. Acad. Sci. U.S.A.">
        <title>Comparative genomics of xylose-fermenting fungi for enhanced biofuel production.</title>
        <authorList>
            <person name="Wohlbach D.J."/>
            <person name="Kuo A."/>
            <person name="Sato T.K."/>
            <person name="Potts K.M."/>
            <person name="Salamov A.A."/>
            <person name="LaButti K.M."/>
            <person name="Sun H."/>
            <person name="Clum A."/>
            <person name="Pangilinan J.L."/>
            <person name="Lindquist E.A."/>
            <person name="Lucas S."/>
            <person name="Lapidus A."/>
            <person name="Jin M."/>
            <person name="Gunawan C."/>
            <person name="Balan V."/>
            <person name="Dale B.E."/>
            <person name="Jeffries T.W."/>
            <person name="Zinkel R."/>
            <person name="Barry K.W."/>
            <person name="Grigoriev I.V."/>
            <person name="Gasch A.P."/>
        </authorList>
    </citation>
    <scope>NUCLEOTIDE SEQUENCE [LARGE SCALE GENOMIC DNA]</scope>
    <source>
        <strain evidence="9">NRRL Y-27907 / 11-Y1</strain>
    </source>
</reference>
<sequence length="1337" mass="152126">MSQPRPKRKATINKSYNDAIESSHDFDLSASSSVSSINSTTTTSTRRRNLKRSSPQTENGNNSHGTPTPSKHAPTKSIIPYNWQPPPHSNDAFSHRLDLTDAYIDLDLQTLYCPNQFKDSEDGNSRKKKSKQIFTLSKGQYIYMISEPPGEPYYIGRIMGFKRKKVDTGNHEAATNGNSVESGIVPAQDFAFQIQWFYRPRDISKLTSDSRLLFASMHTDSCPLPSFRGLVTVKHKQDIEDEYLESMNGKKNSRNTKSASPSSMTSLELYTQEPNCFYFDKLFDRYMIKFYDVLSTNNLLQYANTDTKCGNYLQALNKRFEFIFVETQRTKSLINTFSSTSRNCEVCGQWCGSSQDSISCVECENYYHMLCLDPPLLKKPSRGFSWSCAACTKKHEIEYHSKKMLMLSHDNKSSNESQLTHELNALSSVDADNMSVSANVSSQEDEEQTRPISTTPSLSTPSLPKYETMAIDFLHKDRNNTIEQRRLKEEWCMRYLGMYARLEDGVDLDDRSPYPRASTRLGSKHQATNIPECDEDHPIVYYDVERTPPKKKPGPPAKNKKNMAKHNVDELELKKLEIPAEYADVDPRDYPSWLQPRPKGYIERGIDDGEGETCTLLWKSSQEDVDDDFVKLDAYVEKCNPIAEGLDLSPNSPNFVDAILLLYMKYNGDSEKAFEEAKKLNKKTLKEPVFTKEEIKKFEAGVKLFGSELHPVYKKNQIVALCYRCARLWRRYAVVWEDPLEIQRKTSKSTGWKKKVEWELLRDANAIIDHAETNNSSLAYDGFEQEETTVQAAKVEKPKSESPKKKRSFSPAVANANNKVKRQAKAVVKVKTEEIAPIIPENKRKLPEAVIKPEDIKKQKKQLSLADSIFNPVFNPSYKLPPIDFKDKKSHPTLTHELIQEIVQDFRKKQLVDLTSLLHNLQIPSFASIVPPFEPQDRKCCVCREHDTLKSSLLEMLICSSCGVNVHSSCAGVSIPENVPRPVREWLCDRCINDLRPVHSTVYSCALCLANESNYELSLMGSPYVRPDYLKSTDTGKWCHLLCAVFNHDLVSFRQVAAPQVKAGSDSKSVVEGVNSLISVENISRVYLENHKTQCGICNTRNGSMIKCDLCPDEVKYHITCAQDSPNFKLGFKLASKSLSERDVQLVTAEGKVGKLQPILICPRHDQSKSTILNMRTLGRRVHGKDELKPLMQMFLEDIVRVNSNRQYGPNSRSLNYITNFQMYHNHEFKDSHEVADDLHHTCVDCKTMTSPIWWPTEGNVKCQSCHHKTEVAQEEGPRLVEVLSRPLNGENYGIVDQYDKVSVIYQPEIPEEKPVPKMMHPVESVRSKISLGDILS</sequence>
<evidence type="ECO:0000256" key="2">
    <source>
        <dbReference type="ARBA" id="ARBA00022771"/>
    </source>
</evidence>
<feature type="region of interest" description="Disordered" evidence="5">
    <location>
        <begin position="437"/>
        <end position="461"/>
    </location>
</feature>
<dbReference type="FunCoup" id="G3AEF4">
    <property type="interactions" value="62"/>
</dbReference>
<evidence type="ECO:0000256" key="5">
    <source>
        <dbReference type="SAM" id="MobiDB-lite"/>
    </source>
</evidence>
<dbReference type="InterPro" id="IPR002219">
    <property type="entry name" value="PKC_DAG/PE"/>
</dbReference>
<protein>
    <submittedName>
        <fullName evidence="8">Uncharacterized protein</fullName>
    </submittedName>
</protein>
<dbReference type="GeneID" id="18870749"/>
<dbReference type="PROSITE" id="PS51038">
    <property type="entry name" value="BAH"/>
    <property type="match status" value="1"/>
</dbReference>
<dbReference type="GO" id="GO:0004842">
    <property type="term" value="F:ubiquitin-protein transferase activity"/>
    <property type="evidence" value="ECO:0007669"/>
    <property type="project" value="TreeGrafter"/>
</dbReference>
<proteinExistence type="predicted"/>
<feature type="domain" description="BAH" evidence="7">
    <location>
        <begin position="134"/>
        <end position="294"/>
    </location>
</feature>